<dbReference type="InterPro" id="IPR006037">
    <property type="entry name" value="RCK_C"/>
</dbReference>
<dbReference type="Pfam" id="PF02254">
    <property type="entry name" value="TrkA_N"/>
    <property type="match status" value="1"/>
</dbReference>
<name>A0ABQ3YGH5_9ACTN</name>
<accession>A0ABQ3YGH5</accession>
<dbReference type="EMBL" id="BOMI01000158">
    <property type="protein sequence ID" value="GID79102.1"/>
    <property type="molecule type" value="Genomic_DNA"/>
</dbReference>
<gene>
    <name evidence="3" type="ORF">Ade02nite_77430</name>
</gene>
<keyword evidence="4" id="KW-1185">Reference proteome</keyword>
<dbReference type="Gene3D" id="3.40.50.720">
    <property type="entry name" value="NAD(P)-binding Rossmann-like Domain"/>
    <property type="match status" value="1"/>
</dbReference>
<evidence type="ECO:0000313" key="4">
    <source>
        <dbReference type="Proteomes" id="UP000609879"/>
    </source>
</evidence>
<evidence type="ECO:0000313" key="3">
    <source>
        <dbReference type="EMBL" id="GID79102.1"/>
    </source>
</evidence>
<feature type="domain" description="RCK N-terminal" evidence="1">
    <location>
        <begin position="8"/>
        <end position="125"/>
    </location>
</feature>
<dbReference type="InterPro" id="IPR003148">
    <property type="entry name" value="RCK_N"/>
</dbReference>
<reference evidence="3 4" key="1">
    <citation type="submission" date="2021-01" db="EMBL/GenBank/DDBJ databases">
        <title>Whole genome shotgun sequence of Actinoplanes deccanensis NBRC 13994.</title>
        <authorList>
            <person name="Komaki H."/>
            <person name="Tamura T."/>
        </authorList>
    </citation>
    <scope>NUCLEOTIDE SEQUENCE [LARGE SCALE GENOMIC DNA]</scope>
    <source>
        <strain evidence="3 4">NBRC 13994</strain>
    </source>
</reference>
<dbReference type="Pfam" id="PF02080">
    <property type="entry name" value="TrkA_C"/>
    <property type="match status" value="1"/>
</dbReference>
<dbReference type="InterPro" id="IPR050721">
    <property type="entry name" value="Trk_Ktr_HKT_K-transport"/>
</dbReference>
<dbReference type="Proteomes" id="UP000609879">
    <property type="component" value="Unassembled WGS sequence"/>
</dbReference>
<evidence type="ECO:0000259" key="1">
    <source>
        <dbReference type="PROSITE" id="PS51201"/>
    </source>
</evidence>
<dbReference type="PANTHER" id="PTHR43833">
    <property type="entry name" value="POTASSIUM CHANNEL PROTEIN 2-RELATED-RELATED"/>
    <property type="match status" value="1"/>
</dbReference>
<organism evidence="3 4">
    <name type="scientific">Paractinoplanes deccanensis</name>
    <dbReference type="NCBI Taxonomy" id="113561"/>
    <lineage>
        <taxon>Bacteria</taxon>
        <taxon>Bacillati</taxon>
        <taxon>Actinomycetota</taxon>
        <taxon>Actinomycetes</taxon>
        <taxon>Micromonosporales</taxon>
        <taxon>Micromonosporaceae</taxon>
        <taxon>Paractinoplanes</taxon>
    </lineage>
</organism>
<dbReference type="InterPro" id="IPR036291">
    <property type="entry name" value="NAD(P)-bd_dom_sf"/>
</dbReference>
<dbReference type="SUPFAM" id="SSF51735">
    <property type="entry name" value="NAD(P)-binding Rossmann-fold domains"/>
    <property type="match status" value="1"/>
</dbReference>
<dbReference type="PROSITE" id="PS51202">
    <property type="entry name" value="RCK_C"/>
    <property type="match status" value="1"/>
</dbReference>
<dbReference type="RefSeq" id="WP_203774884.1">
    <property type="nucleotide sequence ID" value="NZ_BAAABO010000057.1"/>
</dbReference>
<dbReference type="Gene3D" id="3.30.70.1450">
    <property type="entry name" value="Regulator of K+ conductance, C-terminal domain"/>
    <property type="match status" value="1"/>
</dbReference>
<sequence>MARRPAAHDRIAVLGLGRFGSSLALELTRQGWEVVGVDADPRNVQALADELSHAAVADTTDEEALRQLGVHEMTTVVVGFGSAIEASILTTSLLTDLGVPHILAKAVSRPHATILRRVGAHHVVLPEHEMGERVAHLVTGQILDVIAFDGDYVHAKVCAPEAVIDRTLAGAEVRATHGVTVVAIKRPGEPFTYTTPDTTVYAGDLLIVAGASRSVRAFAGLG</sequence>
<protein>
    <submittedName>
        <fullName evidence="3">Potassium transporter</fullName>
    </submittedName>
</protein>
<dbReference type="PANTHER" id="PTHR43833:SF7">
    <property type="entry name" value="KTR SYSTEM POTASSIUM UPTAKE PROTEIN C"/>
    <property type="match status" value="1"/>
</dbReference>
<dbReference type="InterPro" id="IPR036721">
    <property type="entry name" value="RCK_C_sf"/>
</dbReference>
<feature type="domain" description="RCK C-terminal" evidence="2">
    <location>
        <begin position="140"/>
        <end position="222"/>
    </location>
</feature>
<dbReference type="PROSITE" id="PS51201">
    <property type="entry name" value="RCK_N"/>
    <property type="match status" value="1"/>
</dbReference>
<evidence type="ECO:0000259" key="2">
    <source>
        <dbReference type="PROSITE" id="PS51202"/>
    </source>
</evidence>
<proteinExistence type="predicted"/>
<comment type="caution">
    <text evidence="3">The sequence shown here is derived from an EMBL/GenBank/DDBJ whole genome shotgun (WGS) entry which is preliminary data.</text>
</comment>
<dbReference type="SUPFAM" id="SSF116726">
    <property type="entry name" value="TrkA C-terminal domain-like"/>
    <property type="match status" value="1"/>
</dbReference>